<evidence type="ECO:0000256" key="11">
    <source>
        <dbReference type="SAM" id="MobiDB-lite"/>
    </source>
</evidence>
<keyword evidence="6" id="KW-0274">FAD</keyword>
<name>A0AAD2E7V4_9LAMI</name>
<protein>
    <recommendedName>
        <fullName evidence="3">cytokinin dehydrogenase</fullName>
        <ecNumber evidence="3">1.5.99.12</ecNumber>
    </recommendedName>
</protein>
<dbReference type="Gene3D" id="3.40.462.10">
    <property type="entry name" value="FAD-linked oxidases, C-terminal domain"/>
    <property type="match status" value="1"/>
</dbReference>
<evidence type="ECO:0000259" key="12">
    <source>
        <dbReference type="SMART" id="SM00271"/>
    </source>
</evidence>
<organism evidence="13 14">
    <name type="scientific">Fraxinus pennsylvanica</name>
    <dbReference type="NCBI Taxonomy" id="56036"/>
    <lineage>
        <taxon>Eukaryota</taxon>
        <taxon>Viridiplantae</taxon>
        <taxon>Streptophyta</taxon>
        <taxon>Embryophyta</taxon>
        <taxon>Tracheophyta</taxon>
        <taxon>Spermatophyta</taxon>
        <taxon>Magnoliopsida</taxon>
        <taxon>eudicotyledons</taxon>
        <taxon>Gunneridae</taxon>
        <taxon>Pentapetalae</taxon>
        <taxon>asterids</taxon>
        <taxon>lamiids</taxon>
        <taxon>Lamiales</taxon>
        <taxon>Oleaceae</taxon>
        <taxon>Oleeae</taxon>
        <taxon>Fraxinus</taxon>
    </lineage>
</organism>
<dbReference type="SUPFAM" id="SSF48452">
    <property type="entry name" value="TPR-like"/>
    <property type="match status" value="2"/>
</dbReference>
<evidence type="ECO:0000256" key="3">
    <source>
        <dbReference type="ARBA" id="ARBA00011928"/>
    </source>
</evidence>
<feature type="region of interest" description="Disordered" evidence="11">
    <location>
        <begin position="2042"/>
        <end position="2076"/>
    </location>
</feature>
<evidence type="ECO:0000256" key="10">
    <source>
        <dbReference type="SAM" id="Coils"/>
    </source>
</evidence>
<dbReference type="InterPro" id="IPR036318">
    <property type="entry name" value="FAD-bd_PCMH-like_sf"/>
</dbReference>
<dbReference type="SUPFAM" id="SSF56176">
    <property type="entry name" value="FAD-binding/transporter-associated domain-like"/>
    <property type="match status" value="1"/>
</dbReference>
<dbReference type="Pfam" id="PF01565">
    <property type="entry name" value="FAD_binding_4"/>
    <property type="match status" value="1"/>
</dbReference>
<evidence type="ECO:0000256" key="5">
    <source>
        <dbReference type="ARBA" id="ARBA00022729"/>
    </source>
</evidence>
<feature type="compositionally biased region" description="Polar residues" evidence="11">
    <location>
        <begin position="2052"/>
        <end position="2074"/>
    </location>
</feature>
<dbReference type="SMART" id="SM00271">
    <property type="entry name" value="DnaJ"/>
    <property type="match status" value="1"/>
</dbReference>
<dbReference type="EMBL" id="OU503052">
    <property type="protein sequence ID" value="CAI9779503.1"/>
    <property type="molecule type" value="Genomic_DNA"/>
</dbReference>
<feature type="region of interest" description="Disordered" evidence="11">
    <location>
        <begin position="1336"/>
        <end position="1387"/>
    </location>
</feature>
<dbReference type="GO" id="GO:0050660">
    <property type="term" value="F:flavin adenine dinucleotide binding"/>
    <property type="evidence" value="ECO:0007669"/>
    <property type="project" value="InterPro"/>
</dbReference>
<feature type="region of interest" description="Disordered" evidence="11">
    <location>
        <begin position="1465"/>
        <end position="1501"/>
    </location>
</feature>
<keyword evidence="14" id="KW-1185">Reference proteome</keyword>
<dbReference type="InterPro" id="IPR016169">
    <property type="entry name" value="FAD-bd_PCMH_sub2"/>
</dbReference>
<comment type="cofactor">
    <cofactor evidence="1">
        <name>FAD</name>
        <dbReference type="ChEBI" id="CHEBI:57692"/>
    </cofactor>
</comment>
<keyword evidence="4" id="KW-0285">Flavoprotein</keyword>
<keyword evidence="8" id="KW-0325">Glycoprotein</keyword>
<reference evidence="13" key="1">
    <citation type="submission" date="2023-05" db="EMBL/GenBank/DDBJ databases">
        <authorList>
            <person name="Huff M."/>
        </authorList>
    </citation>
    <scope>NUCLEOTIDE SEQUENCE</scope>
</reference>
<dbReference type="GO" id="GO:0019139">
    <property type="term" value="F:cytokinin dehydrogenase activity"/>
    <property type="evidence" value="ECO:0007669"/>
    <property type="project" value="UniProtKB-EC"/>
</dbReference>
<dbReference type="InterPro" id="IPR011990">
    <property type="entry name" value="TPR-like_helical_dom_sf"/>
</dbReference>
<dbReference type="InterPro" id="IPR006094">
    <property type="entry name" value="Oxid_FAD_bind_N"/>
</dbReference>
<comment type="catalytic activity">
    <reaction evidence="9">
        <text>N(6)-dimethylallyladenine + A + H2O = 3-methyl-2-butenal + adenine + AH2</text>
        <dbReference type="Rhea" id="RHEA:13625"/>
        <dbReference type="ChEBI" id="CHEBI:13193"/>
        <dbReference type="ChEBI" id="CHEBI:15377"/>
        <dbReference type="ChEBI" id="CHEBI:15825"/>
        <dbReference type="ChEBI" id="CHEBI:16708"/>
        <dbReference type="ChEBI" id="CHEBI:17499"/>
        <dbReference type="ChEBI" id="CHEBI:17660"/>
        <dbReference type="EC" id="1.5.99.12"/>
    </reaction>
</comment>
<dbReference type="Pfam" id="PF09265">
    <property type="entry name" value="Cytokin-bind"/>
    <property type="match status" value="1"/>
</dbReference>
<dbReference type="PANTHER" id="PTHR45181:SF8">
    <property type="entry name" value="HEAT SHOCK PROTEIN DNAJ WITH TETRATRICOPEPTIDE REPEAT-CONTAINING PROTEIN"/>
    <property type="match status" value="1"/>
</dbReference>
<feature type="coiled-coil region" evidence="10">
    <location>
        <begin position="2103"/>
        <end position="2177"/>
    </location>
</feature>
<feature type="region of interest" description="Disordered" evidence="11">
    <location>
        <begin position="913"/>
        <end position="975"/>
    </location>
</feature>
<feature type="compositionally biased region" description="Polar residues" evidence="11">
    <location>
        <begin position="677"/>
        <end position="695"/>
    </location>
</feature>
<dbReference type="InterPro" id="IPR016167">
    <property type="entry name" value="FAD-bd_PCMH_sub1"/>
</dbReference>
<dbReference type="InterPro" id="IPR016170">
    <property type="entry name" value="Cytok_DH_C_sf"/>
</dbReference>
<dbReference type="GO" id="GO:0042147">
    <property type="term" value="P:retrograde transport, endosome to Golgi"/>
    <property type="evidence" value="ECO:0007669"/>
    <property type="project" value="InterPro"/>
</dbReference>
<evidence type="ECO:0000256" key="8">
    <source>
        <dbReference type="ARBA" id="ARBA00023180"/>
    </source>
</evidence>
<dbReference type="PROSITE" id="PS00636">
    <property type="entry name" value="DNAJ_1"/>
    <property type="match status" value="1"/>
</dbReference>
<evidence type="ECO:0000256" key="9">
    <source>
        <dbReference type="ARBA" id="ARBA00048224"/>
    </source>
</evidence>
<dbReference type="InterPro" id="IPR016164">
    <property type="entry name" value="FAD-linked_Oxase-like_C"/>
</dbReference>
<evidence type="ECO:0000313" key="13">
    <source>
        <dbReference type="EMBL" id="CAI9779503.1"/>
    </source>
</evidence>
<feature type="compositionally biased region" description="Polar residues" evidence="11">
    <location>
        <begin position="1465"/>
        <end position="1485"/>
    </location>
</feature>
<dbReference type="Gene3D" id="1.10.287.110">
    <property type="entry name" value="DnaJ domain"/>
    <property type="match status" value="1"/>
</dbReference>
<dbReference type="Gene3D" id="3.30.43.10">
    <property type="entry name" value="Uridine Diphospho-n-acetylenolpyruvylglucosamine Reductase, domain 2"/>
    <property type="match status" value="1"/>
</dbReference>
<dbReference type="Gene3D" id="1.25.40.10">
    <property type="entry name" value="Tetratricopeptide repeat domain"/>
    <property type="match status" value="2"/>
</dbReference>
<evidence type="ECO:0000256" key="7">
    <source>
        <dbReference type="ARBA" id="ARBA00023002"/>
    </source>
</evidence>
<accession>A0AAD2E7V4</accession>
<dbReference type="InterPro" id="IPR036869">
    <property type="entry name" value="J_dom_sf"/>
</dbReference>
<dbReference type="Gene3D" id="3.30.465.10">
    <property type="match status" value="1"/>
</dbReference>
<evidence type="ECO:0000256" key="6">
    <source>
        <dbReference type="ARBA" id="ARBA00022827"/>
    </source>
</evidence>
<comment type="similarity">
    <text evidence="2">Belongs to the oxygen-dependent FAD-linked oxidoreductase family.</text>
</comment>
<keyword evidence="10" id="KW-0175">Coiled coil</keyword>
<evidence type="ECO:0000256" key="4">
    <source>
        <dbReference type="ARBA" id="ARBA00022630"/>
    </source>
</evidence>
<feature type="region of interest" description="Disordered" evidence="11">
    <location>
        <begin position="635"/>
        <end position="696"/>
    </location>
</feature>
<keyword evidence="7" id="KW-0560">Oxidoreductase</keyword>
<dbReference type="InterPro" id="IPR019734">
    <property type="entry name" value="TPR_rpt"/>
</dbReference>
<dbReference type="FunFam" id="3.30.465.10:FF:000021">
    <property type="entry name" value="Cytokinin dehydrogenase 1"/>
    <property type="match status" value="1"/>
</dbReference>
<dbReference type="SUPFAM" id="SSF46565">
    <property type="entry name" value="Chaperone J-domain"/>
    <property type="match status" value="1"/>
</dbReference>
<dbReference type="PANTHER" id="PTHR45181">
    <property type="entry name" value="HEAT SHOCK PROTEIN DNAJ WITH TETRATRICOPEPTIDE REPEAT-CONTAINING PROTEIN"/>
    <property type="match status" value="1"/>
</dbReference>
<dbReference type="GO" id="GO:0009690">
    <property type="term" value="P:cytokinin metabolic process"/>
    <property type="evidence" value="ECO:0007669"/>
    <property type="project" value="InterPro"/>
</dbReference>
<feature type="compositionally biased region" description="Basic and acidic residues" evidence="11">
    <location>
        <begin position="2042"/>
        <end position="2051"/>
    </location>
</feature>
<dbReference type="PRINTS" id="PR00625">
    <property type="entry name" value="JDOMAIN"/>
</dbReference>
<dbReference type="GO" id="GO:0005829">
    <property type="term" value="C:cytosol"/>
    <property type="evidence" value="ECO:0007669"/>
    <property type="project" value="GOC"/>
</dbReference>
<evidence type="ECO:0000256" key="2">
    <source>
        <dbReference type="ARBA" id="ARBA00005466"/>
    </source>
</evidence>
<feature type="region of interest" description="Disordered" evidence="11">
    <location>
        <begin position="593"/>
        <end position="614"/>
    </location>
</feature>
<feature type="compositionally biased region" description="Basic residues" evidence="11">
    <location>
        <begin position="1343"/>
        <end position="1357"/>
    </location>
</feature>
<feature type="compositionally biased region" description="Basic residues" evidence="11">
    <location>
        <begin position="640"/>
        <end position="651"/>
    </location>
</feature>
<keyword evidence="5" id="KW-0732">Signal</keyword>
<dbReference type="CDD" id="cd06257">
    <property type="entry name" value="DnaJ"/>
    <property type="match status" value="1"/>
</dbReference>
<dbReference type="Pfam" id="PF00226">
    <property type="entry name" value="DnaJ"/>
    <property type="match status" value="1"/>
</dbReference>
<dbReference type="EC" id="1.5.99.12" evidence="3"/>
<evidence type="ECO:0000256" key="1">
    <source>
        <dbReference type="ARBA" id="ARBA00001974"/>
    </source>
</evidence>
<dbReference type="InterPro" id="IPR015345">
    <property type="entry name" value="Cytokinin_DH_FAD/cytokin-bd"/>
</dbReference>
<dbReference type="Pfam" id="PF13181">
    <property type="entry name" value="TPR_8"/>
    <property type="match status" value="1"/>
</dbReference>
<dbReference type="InterPro" id="IPR018253">
    <property type="entry name" value="DnaJ_domain_CS"/>
</dbReference>
<evidence type="ECO:0000313" key="14">
    <source>
        <dbReference type="Proteomes" id="UP000834106"/>
    </source>
</evidence>
<dbReference type="InterPro" id="IPR001623">
    <property type="entry name" value="DnaJ_domain"/>
</dbReference>
<dbReference type="SMART" id="SM00028">
    <property type="entry name" value="TPR"/>
    <property type="match status" value="7"/>
</dbReference>
<feature type="compositionally biased region" description="Low complexity" evidence="11">
    <location>
        <begin position="659"/>
        <end position="676"/>
    </location>
</feature>
<dbReference type="SUPFAM" id="SSF55103">
    <property type="entry name" value="FAD-linked oxidases, C-terminal domain"/>
    <property type="match status" value="1"/>
</dbReference>
<feature type="domain" description="J" evidence="12">
    <location>
        <begin position="1953"/>
        <end position="2032"/>
    </location>
</feature>
<dbReference type="GO" id="GO:0015031">
    <property type="term" value="P:protein transport"/>
    <property type="evidence" value="ECO:0007669"/>
    <property type="project" value="InterPro"/>
</dbReference>
<feature type="region of interest" description="Disordered" evidence="11">
    <location>
        <begin position="1049"/>
        <end position="1068"/>
    </location>
</feature>
<dbReference type="FunFam" id="3.40.462.10:FF:000001">
    <property type="entry name" value="Cytokinin dehydrogenase 2"/>
    <property type="match status" value="1"/>
</dbReference>
<feature type="compositionally biased region" description="Basic and acidic residues" evidence="11">
    <location>
        <begin position="1358"/>
        <end position="1370"/>
    </location>
</feature>
<sequence length="2188" mass="241988">MVFFVSFTISRKNLPTPMLHSSLADMALSGHLSFEKNEHAAKDFGNIYHFMPSAVLYPKSVSDISSTIKYVFEMGTSSELTVAARGNGHSLAGQAQAYQGVVINMESLREPEMSFHAEEPPYVDVSAGELWINILHESLKRGLAPKSWTDYLHLTVGGTLSNAGISGQAFRHGPQINNVYQLQVVTGKGDVVTCSEEQNTDLFYGVLGGLGQFGIITRARIALEPAPKMVKWIRVLYIDFSIFSKDQEHLISSEMSFDYIEGFVIINRTGLLNNWRSSFNAKDPLQADQFNSEGRILYCLEVAKYFDPGNSDLVNQNVDTLLSELNYIQCTLFLSEVSYVDFLDRVHASEIKLREKGLWEVPHPWLNLLIPRSGIHEFAQEVFGNILADTSNGPVLIYPVNKSRWRNRTSMVTPDEDVFYLVAFLSSAIPSSTGKDGLEHILTRNKRILRFCEGSRLGVKQYLAHYSTQKEWKAHFGTQWEVFSQHKSTYDPLAILAPANDCDLEPVAYEFFTQASVQYEEEVADSKAQVTAIHLIIGTLQRMNVFCVENRDTLTHKATGYSAKLLKKPDQCRAVYACSHLFWVDDQDGIKDGESPNPDLLNNRDSKSSASVNFSDSLSGAGGFECENTCHGRSNFSGRIKPRMTKMRKKQLGASQNGKSVKSSSDSSNMAHSDSSGQVNEATRSNGTRSNSSGFSGLGDGNTKFGNYVGFVFGGNNDINVGKSAGLENGECSDSWSVPGKFCSTGVVFGADKINSIPNLDLHNGNSSFGTNIDNSKSNISLNDGYFVFGSNKDSSFFNPVTGKTGPVFGANKNGSTLNTNLESEVSVIGVNKNGVNTNFGERQSSVNGGQSGSNEFKKSDNFGFMFGADKYEPEKMKKKESHNTDLQSSVNGFGEVNSASFVFRASKSGYASKNLDPKEQDWRGNVGKNESSKDVGKTIPDVSGKAQSESGEDPERVGHSSFGFPSTPSVSRTKDRDSFVFGADSNNSKLGADLKNNSNGKNGGRCNFTSSIKDNTDSGSDFQNTNINGGFVIGGTRSKKNLNPEGTTLPVDELNNMNSGKADDSNSFMGHRDNDGTYCKLKFGSRCGFGTDLQSPLFELSDEMKGLNIDGSEAVAEKNRKCGSNSSATASNVFMFGSSGRESFFSTERPDTMSWNSFRDANAEGNDLEKHDEIDAKRNAHKVNTHENTGKPADFCRPNVSDMLFGEMKNANSETRAGVSSQQTYSWFSVAGAFGKDNHTMNKKASDEDHLLLNNVQSNRMSSSCFFSSIGTGVQPKNGDFYEGISKSEKDRNSFMSTPIRLESSCTDFSTPDIEFSFPTSNLFPGVNKKLEFSANHESARSRRLKKANGKLRQRRHNPEQDHMSKEGSFRQNYESPGCGSPMDFSPYQDTCSNNAPSGGFATMATGVEREDVMTNGDDFMGHTERPSDGECKFSFSASLPVQDGLSAIRNQYKKKYKLKVGSNRTAQGRKSSIASSELQSSPLARNISDVGPGQVQSQATPSCQSKEKFVFNADKQNSKQCPIESASDELCEHWRIRGNQAYRAGKFSKAEELYSTGINSASHASIEGCSIKPLLLCYSNRAATRMSLGRMREALEDCIKAIELDPSFLKVAVRAGNCHLMLGEVGDAILCYKKCLESRIDVCLDRRVTIEAADGLQKSQRVAEYMLQSAELLQERTHDAATSALGNITEALMISHYSERLFEMKGEALCTLRKYDEVIQLCEQTLDISEKNLASADVDDSNCKSSHVRLWRWRLQSKSHYHLGRLDIALDLIEKQEELISIGTKYRNMNQESSIPFAATVRELLNLKKLGNEAFQSGRHTEAVEHYTAAISKSGESRHFMAICFCNRAAAYQALGQIVDAIADCSVAIALDDNYQKALSRRATLHEMIRDYKQAVCDLQRVVSLLESPLQAKTRQSGGQDKSNCGSAKDLRRTRRRLSLIEEKAKTETQLDLYVILGIKSSDTESEIKKAYRKAALRHHPDKAGQLLARSEGLDDGRLWKEVGENIHKDADRLFKIIGEAYAVLSDPIKRSKYNDEEEVRNYYRDSNSERQSTSYSSPYENGNRYGRQSGSGVFASNHDLERMAESNNLEATMKPFYQRASEAEDRLARLEAALAEKIDSGNEELLKRVGELQSELENVKAEQVAERQKATKELEQLTAENEKLRYRIIHLVRALKEDGSKLSSK</sequence>
<gene>
    <name evidence="13" type="ORF">FPE_LOCUS26933</name>
</gene>
<dbReference type="GO" id="GO:0030906">
    <property type="term" value="C:retromer, cargo-selective complex"/>
    <property type="evidence" value="ECO:0007669"/>
    <property type="project" value="InterPro"/>
</dbReference>
<proteinExistence type="inferred from homology"/>
<dbReference type="Proteomes" id="UP000834106">
    <property type="component" value="Chromosome 17"/>
</dbReference>